<dbReference type="Pfam" id="PF00534">
    <property type="entry name" value="Glycos_transf_1"/>
    <property type="match status" value="1"/>
</dbReference>
<dbReference type="PANTHER" id="PTHR45947:SF3">
    <property type="entry name" value="SULFOQUINOVOSYL TRANSFERASE SQD2"/>
    <property type="match status" value="1"/>
</dbReference>
<dbReference type="EMBL" id="CAEZXB010000006">
    <property type="protein sequence ID" value="CAB4671809.1"/>
    <property type="molecule type" value="Genomic_DNA"/>
</dbReference>
<dbReference type="Pfam" id="PF13439">
    <property type="entry name" value="Glyco_transf_4"/>
    <property type="match status" value="1"/>
</dbReference>
<dbReference type="SUPFAM" id="SSF53756">
    <property type="entry name" value="UDP-Glycosyltransferase/glycogen phosphorylase"/>
    <property type="match status" value="1"/>
</dbReference>
<proteinExistence type="predicted"/>
<feature type="domain" description="Glycosyltransferase subfamily 4-like N-terminal" evidence="2">
    <location>
        <begin position="17"/>
        <end position="176"/>
    </location>
</feature>
<protein>
    <submittedName>
        <fullName evidence="3">Unannotated protein</fullName>
    </submittedName>
</protein>
<dbReference type="GO" id="GO:0016758">
    <property type="term" value="F:hexosyltransferase activity"/>
    <property type="evidence" value="ECO:0007669"/>
    <property type="project" value="TreeGrafter"/>
</dbReference>
<sequence length="387" mass="41795">MRKMRIGLVSPYDWSVPGGVQFHIRDLAVRLMGEGHFVSVLTPDSGDEVRPDFIVGAGRSIPVPYNGAVARLAFGPIANARVKKWIAENDFDLLHLHEPAIPSLSILACWAASGPIVGTFHAAYPQSWAMNVAAPILEPAMDKLSARIAVSSAAHSSLVEHLGGDAVVIPNGVDTAPFAQAIINVEWSHRTIGFLGRFEDARKGFDLLVEAFASLCARGELSDVRVLVAGRGDSHDAIAKITKAYGDEIAGQFHFLGEVSDSQKADFLKSVSLYVAPNTGGESFGIIIAEAMASGAAILASDLPPFVDVLNDAAEYFENENVTDLSDKILKMMNNDALRKHYRVVGLARSPMFDWDEIVPKIVAIYEMITAGGQRVSESATRRRRGE</sequence>
<accession>A0A6J6MEJ3</accession>
<dbReference type="InterPro" id="IPR001296">
    <property type="entry name" value="Glyco_trans_1"/>
</dbReference>
<evidence type="ECO:0000313" key="3">
    <source>
        <dbReference type="EMBL" id="CAB4671809.1"/>
    </source>
</evidence>
<dbReference type="Gene3D" id="3.40.50.2000">
    <property type="entry name" value="Glycogen Phosphorylase B"/>
    <property type="match status" value="2"/>
</dbReference>
<gene>
    <name evidence="3" type="ORF">UFOPK2342_00488</name>
</gene>
<name>A0A6J6MEJ3_9ZZZZ</name>
<dbReference type="AlphaFoldDB" id="A0A6J6MEJ3"/>
<evidence type="ECO:0000259" key="2">
    <source>
        <dbReference type="Pfam" id="PF13439"/>
    </source>
</evidence>
<dbReference type="InterPro" id="IPR028098">
    <property type="entry name" value="Glyco_trans_4-like_N"/>
</dbReference>
<feature type="domain" description="Glycosyl transferase family 1" evidence="1">
    <location>
        <begin position="190"/>
        <end position="342"/>
    </location>
</feature>
<dbReference type="InterPro" id="IPR050194">
    <property type="entry name" value="Glycosyltransferase_grp1"/>
</dbReference>
<evidence type="ECO:0000259" key="1">
    <source>
        <dbReference type="Pfam" id="PF00534"/>
    </source>
</evidence>
<dbReference type="CDD" id="cd03801">
    <property type="entry name" value="GT4_PimA-like"/>
    <property type="match status" value="1"/>
</dbReference>
<reference evidence="3" key="1">
    <citation type="submission" date="2020-05" db="EMBL/GenBank/DDBJ databases">
        <authorList>
            <person name="Chiriac C."/>
            <person name="Salcher M."/>
            <person name="Ghai R."/>
            <person name="Kavagutti S V."/>
        </authorList>
    </citation>
    <scope>NUCLEOTIDE SEQUENCE</scope>
</reference>
<dbReference type="PANTHER" id="PTHR45947">
    <property type="entry name" value="SULFOQUINOVOSYL TRANSFERASE SQD2"/>
    <property type="match status" value="1"/>
</dbReference>
<organism evidence="3">
    <name type="scientific">freshwater metagenome</name>
    <dbReference type="NCBI Taxonomy" id="449393"/>
    <lineage>
        <taxon>unclassified sequences</taxon>
        <taxon>metagenomes</taxon>
        <taxon>ecological metagenomes</taxon>
    </lineage>
</organism>